<feature type="compositionally biased region" description="Polar residues" evidence="1">
    <location>
        <begin position="20"/>
        <end position="38"/>
    </location>
</feature>
<dbReference type="Pfam" id="PF20150">
    <property type="entry name" value="2EXR"/>
    <property type="match status" value="1"/>
</dbReference>
<gene>
    <name evidence="3" type="ORF">BELL_0008g00180</name>
</gene>
<dbReference type="PANTHER" id="PTHR35910:SF6">
    <property type="entry name" value="2EXR DOMAIN-CONTAINING PROTEIN"/>
    <property type="match status" value="1"/>
</dbReference>
<feature type="region of interest" description="Disordered" evidence="1">
    <location>
        <begin position="1"/>
        <end position="42"/>
    </location>
</feature>
<dbReference type="OrthoDB" id="3561261at2759"/>
<dbReference type="AlphaFoldDB" id="A0A4Z1KA04"/>
<organism evidence="3 4">
    <name type="scientific">Botrytis elliptica</name>
    <dbReference type="NCBI Taxonomy" id="278938"/>
    <lineage>
        <taxon>Eukaryota</taxon>
        <taxon>Fungi</taxon>
        <taxon>Dikarya</taxon>
        <taxon>Ascomycota</taxon>
        <taxon>Pezizomycotina</taxon>
        <taxon>Leotiomycetes</taxon>
        <taxon>Helotiales</taxon>
        <taxon>Sclerotiniaceae</taxon>
        <taxon>Botrytis</taxon>
    </lineage>
</organism>
<feature type="compositionally biased region" description="Basic and acidic residues" evidence="1">
    <location>
        <begin position="1"/>
        <end position="18"/>
    </location>
</feature>
<dbReference type="EMBL" id="PQXM01000008">
    <property type="protein sequence ID" value="TGO80382.1"/>
    <property type="molecule type" value="Genomic_DNA"/>
</dbReference>
<dbReference type="InterPro" id="IPR045518">
    <property type="entry name" value="2EXR"/>
</dbReference>
<dbReference type="PANTHER" id="PTHR35910">
    <property type="entry name" value="2EXR DOMAIN-CONTAINING PROTEIN"/>
    <property type="match status" value="1"/>
</dbReference>
<evidence type="ECO:0000259" key="2">
    <source>
        <dbReference type="Pfam" id="PF20150"/>
    </source>
</evidence>
<keyword evidence="4" id="KW-1185">Reference proteome</keyword>
<comment type="caution">
    <text evidence="3">The sequence shown here is derived from an EMBL/GenBank/DDBJ whole genome shotgun (WGS) entry which is preliminary data.</text>
</comment>
<name>A0A4Z1KA04_9HELO</name>
<reference evidence="3 4" key="1">
    <citation type="submission" date="2017-12" db="EMBL/GenBank/DDBJ databases">
        <title>Comparative genomics of Botrytis spp.</title>
        <authorList>
            <person name="Valero-Jimenez C.A."/>
            <person name="Tapia P."/>
            <person name="Veloso J."/>
            <person name="Silva-Moreno E."/>
            <person name="Staats M."/>
            <person name="Valdes J.H."/>
            <person name="Van Kan J.A.L."/>
        </authorList>
    </citation>
    <scope>NUCLEOTIDE SEQUENCE [LARGE SCALE GENOMIC DNA]</scope>
    <source>
        <strain evidence="3 4">Be9601</strain>
    </source>
</reference>
<sequence length="436" mass="51005">MEKRSSSRLDHDRTRDVQAEETQGTCSSAFQELATSSRNRADVDQTKTFSEINSLDEVSSGTTELPTTSGHIPDPYILFQTSTRHPKLSSRIPITSNGSVQHRLLSTSIQPLANLETFSLFLMLPFEIRRIIWKNTLPGPRIILIRSIRSKWPLRMTFTRPPRTYNTYKSNYAMPNAMLVCKEALDVILEESRLVRKAFICKDIPGPCLQNKITLNFKADSIYLDTDDEREGSATDYPTKWRPIAMLMDIWFDLRFWAEISHLILSIPGVYRDRYNCDDFRRYLRNIFAYMEGLNRVTFVLADKTEHLPYAERDLALEYPMDIDYALDLFAKHPREVSREETLRLGEWYKEFSPSFVEFDMDALREHPYRNDWTSASRPLIIPTDAVVDFKIIVEREKSEELARRKKRFYAVKRQIAEEEDIPWHDVCYQGPARET</sequence>
<accession>A0A4Z1KA04</accession>
<protein>
    <recommendedName>
        <fullName evidence="2">2EXR domain-containing protein</fullName>
    </recommendedName>
</protein>
<evidence type="ECO:0000313" key="3">
    <source>
        <dbReference type="EMBL" id="TGO80382.1"/>
    </source>
</evidence>
<evidence type="ECO:0000313" key="4">
    <source>
        <dbReference type="Proteomes" id="UP000297229"/>
    </source>
</evidence>
<dbReference type="Proteomes" id="UP000297229">
    <property type="component" value="Unassembled WGS sequence"/>
</dbReference>
<evidence type="ECO:0000256" key="1">
    <source>
        <dbReference type="SAM" id="MobiDB-lite"/>
    </source>
</evidence>
<feature type="domain" description="2EXR" evidence="2">
    <location>
        <begin position="118"/>
        <end position="222"/>
    </location>
</feature>
<proteinExistence type="predicted"/>